<evidence type="ECO:0000313" key="2">
    <source>
        <dbReference type="EMBL" id="MDI9857587.1"/>
    </source>
</evidence>
<dbReference type="RefSeq" id="WP_166577499.1">
    <property type="nucleotide sequence ID" value="NZ_JASHIF010000001.1"/>
</dbReference>
<dbReference type="InterPro" id="IPR004675">
    <property type="entry name" value="AhpD_core"/>
</dbReference>
<sequence>MTTRVKIHASQPAAWKAMYGLEQYLATTSVSKTHKEFIKLRASQINHCAFCIDMHSKDALKNGETTQRLLLLDAWRETDLFTEEEKAVLAITEDITLISEKGLTEETYQNALKYFSEDYIAQIIMVAVAINAWNRISVSTHIAVGTKF</sequence>
<dbReference type="NCBIfam" id="TIGR00778">
    <property type="entry name" value="ahpD_dom"/>
    <property type="match status" value="1"/>
</dbReference>
<gene>
    <name evidence="2" type="ORF">QM524_00065</name>
</gene>
<feature type="domain" description="Carboxymuconolactone decarboxylase-like" evidence="1">
    <location>
        <begin position="15"/>
        <end position="94"/>
    </location>
</feature>
<dbReference type="InterPro" id="IPR003779">
    <property type="entry name" value="CMD-like"/>
</dbReference>
<name>A0ABT6Y1X7_9BACT</name>
<dbReference type="Gene3D" id="1.20.1290.10">
    <property type="entry name" value="AhpD-like"/>
    <property type="match status" value="1"/>
</dbReference>
<reference evidence="2 3" key="1">
    <citation type="submission" date="2023-05" db="EMBL/GenBank/DDBJ databases">
        <title>Novel species of genus Flectobacillus isolated from stream in China.</title>
        <authorList>
            <person name="Lu H."/>
        </authorList>
    </citation>
    <scope>NUCLEOTIDE SEQUENCE [LARGE SCALE GENOMIC DNA]</scope>
    <source>
        <strain evidence="2 3">KCTC 42575</strain>
    </source>
</reference>
<keyword evidence="3" id="KW-1185">Reference proteome</keyword>
<protein>
    <submittedName>
        <fullName evidence="2">Carboxymuconolactone decarboxylase family protein</fullName>
    </submittedName>
</protein>
<evidence type="ECO:0000259" key="1">
    <source>
        <dbReference type="Pfam" id="PF02627"/>
    </source>
</evidence>
<accession>A0ABT6Y1X7</accession>
<dbReference type="InterPro" id="IPR029032">
    <property type="entry name" value="AhpD-like"/>
</dbReference>
<proteinExistence type="predicted"/>
<dbReference type="PANTHER" id="PTHR34846:SF10">
    <property type="entry name" value="CYTOPLASMIC PROTEIN"/>
    <property type="match status" value="1"/>
</dbReference>
<comment type="caution">
    <text evidence="2">The sequence shown here is derived from an EMBL/GenBank/DDBJ whole genome shotgun (WGS) entry which is preliminary data.</text>
</comment>
<organism evidence="2 3">
    <name type="scientific">Flectobacillus roseus</name>
    <dbReference type="NCBI Taxonomy" id="502259"/>
    <lineage>
        <taxon>Bacteria</taxon>
        <taxon>Pseudomonadati</taxon>
        <taxon>Bacteroidota</taxon>
        <taxon>Cytophagia</taxon>
        <taxon>Cytophagales</taxon>
        <taxon>Flectobacillaceae</taxon>
        <taxon>Flectobacillus</taxon>
    </lineage>
</organism>
<dbReference type="SUPFAM" id="SSF69118">
    <property type="entry name" value="AhpD-like"/>
    <property type="match status" value="1"/>
</dbReference>
<dbReference type="Proteomes" id="UP001236507">
    <property type="component" value="Unassembled WGS sequence"/>
</dbReference>
<evidence type="ECO:0000313" key="3">
    <source>
        <dbReference type="Proteomes" id="UP001236507"/>
    </source>
</evidence>
<dbReference type="PANTHER" id="PTHR34846">
    <property type="entry name" value="4-CARBOXYMUCONOLACTONE DECARBOXYLASE FAMILY PROTEIN (AFU_ORTHOLOGUE AFUA_6G11590)"/>
    <property type="match status" value="1"/>
</dbReference>
<dbReference type="EMBL" id="JASHIF010000001">
    <property type="protein sequence ID" value="MDI9857587.1"/>
    <property type="molecule type" value="Genomic_DNA"/>
</dbReference>
<dbReference type="Pfam" id="PF02627">
    <property type="entry name" value="CMD"/>
    <property type="match status" value="1"/>
</dbReference>